<dbReference type="OrthoDB" id="329354at2759"/>
<dbReference type="GeneID" id="15803379"/>
<keyword evidence="2" id="KW-1185">Reference proteome</keyword>
<dbReference type="EMBL" id="CP001669">
    <property type="protein sequence ID" value="AFZ80122.1"/>
    <property type="molecule type" value="Genomic_DNA"/>
</dbReference>
<gene>
    <name evidence="1" type="ORF">BEWA_029730</name>
</gene>
<accession>L0AX03</accession>
<evidence type="ECO:0000313" key="1">
    <source>
        <dbReference type="EMBL" id="AFZ80122.1"/>
    </source>
</evidence>
<evidence type="ECO:0000313" key="2">
    <source>
        <dbReference type="Proteomes" id="UP000031512"/>
    </source>
</evidence>
<organism evidence="1 2">
    <name type="scientific">Theileria equi strain WA</name>
    <dbReference type="NCBI Taxonomy" id="1537102"/>
    <lineage>
        <taxon>Eukaryota</taxon>
        <taxon>Sar</taxon>
        <taxon>Alveolata</taxon>
        <taxon>Apicomplexa</taxon>
        <taxon>Aconoidasida</taxon>
        <taxon>Piroplasmida</taxon>
        <taxon>Theileriidae</taxon>
        <taxon>Theileria</taxon>
    </lineage>
</organism>
<name>L0AX03_THEEQ</name>
<dbReference type="AlphaFoldDB" id="L0AX03"/>
<sequence length="354" mass="40904">MCRFVCNHKCVRLFILLVFYSLKNVASYWNKEFVKDSKTMPSIEIKLSPPENPLPQVEDEIHLLESNRIELEEGMMTKMEEEYNTALLESKKRIKEVIEESLRVFNDKELMAVLLSNATHFEKEVKKHSNNGENGQVSFIQLDHEVIPSSVRVMMSDVDEPDPIIKEKMDQIEQARNDQEIQMFYQESKEMEELTEITLTELEKALKIQLNPYLALMEEMGGHVRNHHTESSKNVHVNAGNQKRNQGAPSFIETQAEPLSNLQQLNVKIGQSDTPYPTVDDYVMNMEKKRDAAERAGRNRVLNMYMNLTKAHHEMIKEELHVALSKIMSQYGGVIDEAYKKSLLDRADAHPVRA</sequence>
<dbReference type="RefSeq" id="XP_004829788.1">
    <property type="nucleotide sequence ID" value="XM_004829731.1"/>
</dbReference>
<dbReference type="VEuPathDB" id="PiroplasmaDB:BEWA_029730"/>
<dbReference type="KEGG" id="beq:BEWA_029730"/>
<dbReference type="eggNOG" id="ENOG502SDZG">
    <property type="taxonomic scope" value="Eukaryota"/>
</dbReference>
<proteinExistence type="predicted"/>
<dbReference type="Proteomes" id="UP000031512">
    <property type="component" value="Chromosome 1"/>
</dbReference>
<reference evidence="1 2" key="1">
    <citation type="journal article" date="2012" name="BMC Genomics">
        <title>Comparative genomic analysis and phylogenetic position of Theileria equi.</title>
        <authorList>
            <person name="Kappmeyer L.S."/>
            <person name="Thiagarajan M."/>
            <person name="Herndon D.R."/>
            <person name="Ramsay J.D."/>
            <person name="Caler E."/>
            <person name="Djikeng A."/>
            <person name="Gillespie J.J."/>
            <person name="Lau A.O."/>
            <person name="Roalson E.H."/>
            <person name="Silva J.C."/>
            <person name="Silva M.G."/>
            <person name="Suarez C.E."/>
            <person name="Ueti M.W."/>
            <person name="Nene V.M."/>
            <person name="Mealey R.H."/>
            <person name="Knowles D.P."/>
            <person name="Brayton K.A."/>
        </authorList>
    </citation>
    <scope>NUCLEOTIDE SEQUENCE [LARGE SCALE GENOMIC DNA]</scope>
    <source>
        <strain evidence="1 2">WA</strain>
    </source>
</reference>
<protein>
    <submittedName>
        <fullName evidence="1">Uncharacterized protein</fullName>
    </submittedName>
</protein>